<feature type="chain" id="PRO_5045189183" evidence="3">
    <location>
        <begin position="30"/>
        <end position="344"/>
    </location>
</feature>
<evidence type="ECO:0000313" key="5">
    <source>
        <dbReference type="EMBL" id="USG63890.1"/>
    </source>
</evidence>
<feature type="compositionally biased region" description="Low complexity" evidence="2">
    <location>
        <begin position="31"/>
        <end position="43"/>
    </location>
</feature>
<evidence type="ECO:0000256" key="2">
    <source>
        <dbReference type="SAM" id="MobiDB-lite"/>
    </source>
</evidence>
<dbReference type="EMBL" id="CP098755">
    <property type="protein sequence ID" value="USG63890.1"/>
    <property type="molecule type" value="Genomic_DNA"/>
</dbReference>
<evidence type="ECO:0000259" key="4">
    <source>
        <dbReference type="PROSITE" id="PS50983"/>
    </source>
</evidence>
<dbReference type="PROSITE" id="PS51257">
    <property type="entry name" value="PROKAR_LIPOPROTEIN"/>
    <property type="match status" value="1"/>
</dbReference>
<feature type="signal peptide" evidence="3">
    <location>
        <begin position="1"/>
        <end position="29"/>
    </location>
</feature>
<feature type="region of interest" description="Disordered" evidence="2">
    <location>
        <begin position="31"/>
        <end position="57"/>
    </location>
</feature>
<keyword evidence="3" id="KW-0732">Signal</keyword>
<dbReference type="Pfam" id="PF01497">
    <property type="entry name" value="Peripla_BP_2"/>
    <property type="match status" value="1"/>
</dbReference>
<accession>A0ABY4W9P7</accession>
<gene>
    <name evidence="5" type="ORF">NDK47_17205</name>
</gene>
<dbReference type="Gene3D" id="3.40.50.1980">
    <property type="entry name" value="Nitrogenase molybdenum iron protein domain"/>
    <property type="match status" value="2"/>
</dbReference>
<proteinExistence type="inferred from homology"/>
<dbReference type="PANTHER" id="PTHR30535:SF7">
    <property type="entry name" value="IRON(III) DICITRATE-BINDING PROTEIN"/>
    <property type="match status" value="1"/>
</dbReference>
<name>A0ABY4W9P7_9BACL</name>
<dbReference type="SUPFAM" id="SSF53807">
    <property type="entry name" value="Helical backbone' metal receptor"/>
    <property type="match status" value="1"/>
</dbReference>
<evidence type="ECO:0000313" key="6">
    <source>
        <dbReference type="Proteomes" id="UP001056500"/>
    </source>
</evidence>
<dbReference type="InterPro" id="IPR050902">
    <property type="entry name" value="ABC_Transporter_SBP"/>
</dbReference>
<dbReference type="Proteomes" id="UP001056500">
    <property type="component" value="Chromosome"/>
</dbReference>
<organism evidence="5 6">
    <name type="scientific">Brevibacillus ruminantium</name>
    <dbReference type="NCBI Taxonomy" id="2950604"/>
    <lineage>
        <taxon>Bacteria</taxon>
        <taxon>Bacillati</taxon>
        <taxon>Bacillota</taxon>
        <taxon>Bacilli</taxon>
        <taxon>Bacillales</taxon>
        <taxon>Paenibacillaceae</taxon>
        <taxon>Brevibacillus</taxon>
    </lineage>
</organism>
<sequence length="344" mass="37765">MMKAKYIGIRNWMLTGIAAVLFLTGCGSATPANNASAPNNTPSQETAKAGDGNSTNPVTVQIDGRTVTFTEVPKRAVSLNQHVTEVMLALGLEDKMAGTAYLDDSILPEYQDAYAKVPVLSAKYPSKEVLLAAEPDFVYAGWKSAFTEKAVGTIDGLEKLGIKPYLHQSSNMTGPEPEDVFADISNIGRIFRVEEKADELIEKIKKEMKEITDRIGEQKEPLRVFVYDNGEDQPFTAANNYMTTLIRLAGGKNVFDDIPKGWTTTSWEEVVARKADVIVIVDYGDKTVEQKRNFLLSKKELAELPAIQNKRLIVLPLSAAAEGVRAPLALQTLAEGFYPEAFKQ</sequence>
<protein>
    <submittedName>
        <fullName evidence="5">ABC transporter substrate-binding protein</fullName>
    </submittedName>
</protein>
<comment type="similarity">
    <text evidence="1">Belongs to the bacterial solute-binding protein 8 family.</text>
</comment>
<evidence type="ECO:0000256" key="1">
    <source>
        <dbReference type="ARBA" id="ARBA00008814"/>
    </source>
</evidence>
<keyword evidence="6" id="KW-1185">Reference proteome</keyword>
<dbReference type="PANTHER" id="PTHR30535">
    <property type="entry name" value="VITAMIN B12-BINDING PROTEIN"/>
    <property type="match status" value="1"/>
</dbReference>
<dbReference type="PROSITE" id="PS50983">
    <property type="entry name" value="FE_B12_PBP"/>
    <property type="match status" value="1"/>
</dbReference>
<dbReference type="CDD" id="cd01148">
    <property type="entry name" value="TroA_a"/>
    <property type="match status" value="1"/>
</dbReference>
<feature type="domain" description="Fe/B12 periplasmic-binding" evidence="4">
    <location>
        <begin position="75"/>
        <end position="344"/>
    </location>
</feature>
<dbReference type="InterPro" id="IPR002491">
    <property type="entry name" value="ABC_transptr_periplasmic_BD"/>
</dbReference>
<reference evidence="5" key="1">
    <citation type="submission" date="2022-06" db="EMBL/GenBank/DDBJ databases">
        <title>Genome sequencing of Brevibacillus sp. BB3-R1.</title>
        <authorList>
            <person name="Heo J."/>
            <person name="Lee D."/>
            <person name="Won M."/>
            <person name="Han B.-H."/>
            <person name="Hong S.-B."/>
            <person name="Kwon S.-W."/>
        </authorList>
    </citation>
    <scope>NUCLEOTIDE SEQUENCE</scope>
    <source>
        <strain evidence="5">BB3-R1</strain>
    </source>
</reference>
<evidence type="ECO:0000256" key="3">
    <source>
        <dbReference type="SAM" id="SignalP"/>
    </source>
</evidence>